<accession>A0A542Y3C8</accession>
<dbReference type="STRING" id="55969.SD72_05695"/>
<dbReference type="Proteomes" id="UP000319094">
    <property type="component" value="Unassembled WGS sequence"/>
</dbReference>
<comment type="caution">
    <text evidence="1">The sequence shown here is derived from an EMBL/GenBank/DDBJ whole genome shotgun (WGS) entry which is preliminary data.</text>
</comment>
<organism evidence="1 2">
    <name type="scientific">Leucobacter komagatae</name>
    <dbReference type="NCBI Taxonomy" id="55969"/>
    <lineage>
        <taxon>Bacteria</taxon>
        <taxon>Bacillati</taxon>
        <taxon>Actinomycetota</taxon>
        <taxon>Actinomycetes</taxon>
        <taxon>Micrococcales</taxon>
        <taxon>Microbacteriaceae</taxon>
        <taxon>Leucobacter</taxon>
    </lineage>
</organism>
<reference evidence="1 2" key="1">
    <citation type="submission" date="2019-06" db="EMBL/GenBank/DDBJ databases">
        <title>Sequencing the genomes of 1000 actinobacteria strains.</title>
        <authorList>
            <person name="Klenk H.-P."/>
        </authorList>
    </citation>
    <scope>NUCLEOTIDE SEQUENCE [LARGE SCALE GENOMIC DNA]</scope>
    <source>
        <strain evidence="1 2">DSM 8803</strain>
    </source>
</reference>
<gene>
    <name evidence="1" type="ORF">FB468_0588</name>
</gene>
<keyword evidence="2" id="KW-1185">Reference proteome</keyword>
<protein>
    <submittedName>
        <fullName evidence="1">Uncharacterized protein</fullName>
    </submittedName>
</protein>
<name>A0A542Y3C8_9MICO</name>
<evidence type="ECO:0000313" key="2">
    <source>
        <dbReference type="Proteomes" id="UP000319094"/>
    </source>
</evidence>
<proteinExistence type="predicted"/>
<evidence type="ECO:0000313" key="1">
    <source>
        <dbReference type="EMBL" id="TQL42586.1"/>
    </source>
</evidence>
<dbReference type="EMBL" id="VFON01000001">
    <property type="protein sequence ID" value="TQL42586.1"/>
    <property type="molecule type" value="Genomic_DNA"/>
</dbReference>
<dbReference type="AlphaFoldDB" id="A0A542Y3C8"/>
<sequence length="183" mass="19689">MNASKRDRIKRASAQRAAAESPAMVLLPHVIVTVNSDGTLTVTIDGESFAPEPYAPPWRRTTFGTLIDRISDHRRTPVRVEVRETDGSVFTDIITPAKQHPTQFDPVPQAPKPAAPPELVEVTADGFVPGEDVAVAIIITHTDAAHTGIARALLEATQLNASPTGEVVLLGRVSGTYEIVSRR</sequence>